<gene>
    <name evidence="9" type="ORF">OKJ99_28725</name>
</gene>
<dbReference type="PROSITE" id="PS00211">
    <property type="entry name" value="ABC_TRANSPORTER_1"/>
    <property type="match status" value="2"/>
</dbReference>
<keyword evidence="7" id="KW-0472">Membrane</keyword>
<dbReference type="GO" id="GO:0005524">
    <property type="term" value="F:ATP binding"/>
    <property type="evidence" value="ECO:0007669"/>
    <property type="project" value="UniProtKB-KW"/>
</dbReference>
<evidence type="ECO:0000259" key="8">
    <source>
        <dbReference type="PROSITE" id="PS50893"/>
    </source>
</evidence>
<keyword evidence="3" id="KW-0813">Transport</keyword>
<dbReference type="InterPro" id="IPR003593">
    <property type="entry name" value="AAA+_ATPase"/>
</dbReference>
<dbReference type="InterPro" id="IPR013563">
    <property type="entry name" value="Oligopep_ABC_C"/>
</dbReference>
<evidence type="ECO:0000256" key="7">
    <source>
        <dbReference type="ARBA" id="ARBA00023136"/>
    </source>
</evidence>
<dbReference type="Proteomes" id="UP001354931">
    <property type="component" value="Unassembled WGS sequence"/>
</dbReference>
<dbReference type="SMART" id="SM00382">
    <property type="entry name" value="AAA"/>
    <property type="match status" value="2"/>
</dbReference>
<name>A0ABU6FDC5_9ACTN</name>
<keyword evidence="4" id="KW-1003">Cell membrane</keyword>
<dbReference type="Gene3D" id="3.40.50.300">
    <property type="entry name" value="P-loop containing nucleotide triphosphate hydrolases"/>
    <property type="match status" value="2"/>
</dbReference>
<organism evidence="9 10">
    <name type="scientific">Streptomyces endophyticus</name>
    <dbReference type="NCBI Taxonomy" id="714166"/>
    <lineage>
        <taxon>Bacteria</taxon>
        <taxon>Bacillati</taxon>
        <taxon>Actinomycetota</taxon>
        <taxon>Actinomycetes</taxon>
        <taxon>Kitasatosporales</taxon>
        <taxon>Streptomycetaceae</taxon>
        <taxon>Streptomyces</taxon>
    </lineage>
</organism>
<sequence>MTEPLLRIEDLRVDISTRDRTVHALDGVSLELAPGEALGIVGESGCGKTMTALSVLGLLPPGGEVTGGRIMFEGQDLAAASAPVLQDVRGNTIGMVFQDPLTSLNPTMTIGAQVAEPLLLHRDVSKKEAWARAEETLRLVGMPQPAERMKAYPHQLSGGMRQRVAIAMALVCEPKLLIADEPTTALDVTTQHQILELIDGLRERLGMAMILVTHDLGVIANRVDKVAVMYAGQVAEQSDVRGLFARPRHRYTEALFAALPERAADNETELHTIPGLPPSLTVRPTGCRFAPRCLFATDDCRTLEPFLEEDEAQGADHRFACFHPVPHETDAGTPDEVIAPAPIPTQPAPGDVLVELDTLVKEFPLKGGPFSRSKGTVSAVGGVSLSIRKGETFGMVGESGCGKTTLGRIVAGLEEPTAGSVRFGGRDRAELSRAERRAHRRDVQLMFQDSTAAMDPRMRVGEILREPLVIQGVGDKAEQEKLIGELLDAVGLPRGAVHRYPHEFSGGQRQRLGLARALTLSPDLVVADEPVSALDVSVQAQILNLMRELQRERGLTYLFISHDLAVVRYLADTVGVMYLGKLVEVGPAEQVYAHPLHPYTRGLLDTVNVPDPEAAAVGTPLTGETPSAAKPPSGCRFRTRCPVAQDVCATTEPPVSTPDSADHRVACHFPLAVPTPA</sequence>
<dbReference type="SUPFAM" id="SSF52540">
    <property type="entry name" value="P-loop containing nucleoside triphosphate hydrolases"/>
    <property type="match status" value="2"/>
</dbReference>
<dbReference type="NCBIfam" id="NF008453">
    <property type="entry name" value="PRK11308.1"/>
    <property type="match status" value="2"/>
</dbReference>
<evidence type="ECO:0000256" key="5">
    <source>
        <dbReference type="ARBA" id="ARBA00022741"/>
    </source>
</evidence>
<dbReference type="PROSITE" id="PS50893">
    <property type="entry name" value="ABC_TRANSPORTER_2"/>
    <property type="match status" value="2"/>
</dbReference>
<feature type="domain" description="ABC transporter" evidence="8">
    <location>
        <begin position="354"/>
        <end position="604"/>
    </location>
</feature>
<keyword evidence="5" id="KW-0547">Nucleotide-binding</keyword>
<keyword evidence="6 9" id="KW-0067">ATP-binding</keyword>
<dbReference type="Pfam" id="PF00005">
    <property type="entry name" value="ABC_tran"/>
    <property type="match status" value="2"/>
</dbReference>
<dbReference type="EMBL" id="JAOZYC010000148">
    <property type="protein sequence ID" value="MEB8341488.1"/>
    <property type="molecule type" value="Genomic_DNA"/>
</dbReference>
<evidence type="ECO:0000313" key="9">
    <source>
        <dbReference type="EMBL" id="MEB8341488.1"/>
    </source>
</evidence>
<protein>
    <submittedName>
        <fullName evidence="9">ABC transporter ATP-binding protein</fullName>
    </submittedName>
</protein>
<dbReference type="PANTHER" id="PTHR43297">
    <property type="entry name" value="OLIGOPEPTIDE TRANSPORT ATP-BINDING PROTEIN APPD"/>
    <property type="match status" value="1"/>
</dbReference>
<dbReference type="InterPro" id="IPR017871">
    <property type="entry name" value="ABC_transporter-like_CS"/>
</dbReference>
<dbReference type="InterPro" id="IPR027417">
    <property type="entry name" value="P-loop_NTPase"/>
</dbReference>
<accession>A0ABU6FDC5</accession>
<dbReference type="InterPro" id="IPR003439">
    <property type="entry name" value="ABC_transporter-like_ATP-bd"/>
</dbReference>
<dbReference type="Pfam" id="PF08352">
    <property type="entry name" value="oligo_HPY"/>
    <property type="match status" value="2"/>
</dbReference>
<dbReference type="NCBIfam" id="TIGR01727">
    <property type="entry name" value="oligo_HPY"/>
    <property type="match status" value="2"/>
</dbReference>
<dbReference type="InterPro" id="IPR050388">
    <property type="entry name" value="ABC_Ni/Peptide_Import"/>
</dbReference>
<feature type="domain" description="ABC transporter" evidence="8">
    <location>
        <begin position="6"/>
        <end position="256"/>
    </location>
</feature>
<evidence type="ECO:0000256" key="2">
    <source>
        <dbReference type="ARBA" id="ARBA00005417"/>
    </source>
</evidence>
<evidence type="ECO:0000313" key="10">
    <source>
        <dbReference type="Proteomes" id="UP001354931"/>
    </source>
</evidence>
<reference evidence="9 10" key="1">
    <citation type="submission" date="2022-10" db="EMBL/GenBank/DDBJ databases">
        <authorList>
            <person name="Xie J."/>
            <person name="Shen N."/>
        </authorList>
    </citation>
    <scope>NUCLEOTIDE SEQUENCE [LARGE SCALE GENOMIC DNA]</scope>
    <source>
        <strain evidence="9 10">YIM65594</strain>
    </source>
</reference>
<evidence type="ECO:0000256" key="1">
    <source>
        <dbReference type="ARBA" id="ARBA00004202"/>
    </source>
</evidence>
<comment type="caution">
    <text evidence="9">The sequence shown here is derived from an EMBL/GenBank/DDBJ whole genome shotgun (WGS) entry which is preliminary data.</text>
</comment>
<comment type="similarity">
    <text evidence="2">Belongs to the ABC transporter superfamily.</text>
</comment>
<proteinExistence type="inferred from homology"/>
<dbReference type="CDD" id="cd03257">
    <property type="entry name" value="ABC_NikE_OppD_transporters"/>
    <property type="match status" value="2"/>
</dbReference>
<comment type="subcellular location">
    <subcellularLocation>
        <location evidence="1">Cell membrane</location>
        <topology evidence="1">Peripheral membrane protein</topology>
    </subcellularLocation>
</comment>
<evidence type="ECO:0000256" key="4">
    <source>
        <dbReference type="ARBA" id="ARBA00022475"/>
    </source>
</evidence>
<dbReference type="PANTHER" id="PTHR43297:SF2">
    <property type="entry name" value="DIPEPTIDE TRANSPORT ATP-BINDING PROTEIN DPPD"/>
    <property type="match status" value="1"/>
</dbReference>
<evidence type="ECO:0000256" key="6">
    <source>
        <dbReference type="ARBA" id="ARBA00022840"/>
    </source>
</evidence>
<evidence type="ECO:0000256" key="3">
    <source>
        <dbReference type="ARBA" id="ARBA00022448"/>
    </source>
</evidence>
<dbReference type="NCBIfam" id="NF007739">
    <property type="entry name" value="PRK10419.1"/>
    <property type="match status" value="2"/>
</dbReference>
<dbReference type="RefSeq" id="WP_326020702.1">
    <property type="nucleotide sequence ID" value="NZ_JAOZYC010000148.1"/>
</dbReference>
<keyword evidence="10" id="KW-1185">Reference proteome</keyword>